<feature type="region of interest" description="Disordered" evidence="1">
    <location>
        <begin position="224"/>
        <end position="243"/>
    </location>
</feature>
<dbReference type="STRING" id="10228.B3RI00"/>
<dbReference type="CTD" id="6750094"/>
<dbReference type="GO" id="GO:0005789">
    <property type="term" value="C:endoplasmic reticulum membrane"/>
    <property type="evidence" value="ECO:0000318"/>
    <property type="project" value="GO_Central"/>
</dbReference>
<dbReference type="RefSeq" id="XP_002108880.1">
    <property type="nucleotide sequence ID" value="XM_002108844.1"/>
</dbReference>
<feature type="compositionally biased region" description="Low complexity" evidence="1">
    <location>
        <begin position="224"/>
        <end position="242"/>
    </location>
</feature>
<accession>B3RI00</accession>
<dbReference type="PhylomeDB" id="B3RI00"/>
<reference evidence="2 3" key="1">
    <citation type="journal article" date="2008" name="Nature">
        <title>The Trichoplax genome and the nature of placozoans.</title>
        <authorList>
            <person name="Srivastava M."/>
            <person name="Begovic E."/>
            <person name="Chapman J."/>
            <person name="Putnam N.H."/>
            <person name="Hellsten U."/>
            <person name="Kawashima T."/>
            <person name="Kuo A."/>
            <person name="Mitros T."/>
            <person name="Salamov A."/>
            <person name="Carpenter M.L."/>
            <person name="Signorovitch A.Y."/>
            <person name="Moreno M.A."/>
            <person name="Kamm K."/>
            <person name="Grimwood J."/>
            <person name="Schmutz J."/>
            <person name="Shapiro H."/>
            <person name="Grigoriev I.V."/>
            <person name="Buss L.W."/>
            <person name="Schierwater B."/>
            <person name="Dellaporta S.L."/>
            <person name="Rokhsar D.S."/>
        </authorList>
    </citation>
    <scope>NUCLEOTIDE SEQUENCE [LARGE SCALE GENOMIC DNA]</scope>
    <source>
        <strain evidence="2 3">Grell-BS-1999</strain>
    </source>
</reference>
<sequence length="541" mass="62773">MGIPLTRKVSQKSESINYFDEFISTEIQQLLYEKAKKIYQKNINKDDDPHSNFELGRINHYGFGTTKKDLYKALEYYEVAAKENHPAAQYLLCNIHTDEAIRSSKNINRKDLLKMQVDNYLKSASQSKNYCNAAEEFWKLYQTTRKWQERVQYVVHQSIDRVKKSSYSHADELGEFYNQLGYLTYVLGPVDHDLDAEQCFVMAGRLSNAAAFWNIANLIDDSNNNDARQNNNSHINNSTDNSTPHVRDYEFTYKAAVAGHHEAQFRLAIDNHYNEEVGKERECKKAYDYLLKSSKYSFSSTLYYLGLFHLCGMGNTPQNYTTAIEYFEQAVVSADYVGGIGCKSASICLGFMHEKGWGVEVNYTTASHYLATAAELQHDEACIRLAKLIEKDKIKSKEKKDAIPFYDMICQSTNLEASCYANYRLGKLYMNHYQHLQVDKDKHLEYLQNFLTIAEDQLQYKSPRVCYHLGIIHQHGYGNIEMDHVKASDFYQITISQAEKYYRYIPIYYSKKARKRLEKLKTVKPDCFDSSNKDIHVNIDD</sequence>
<dbReference type="Gene3D" id="1.25.40.10">
    <property type="entry name" value="Tetratricopeptide repeat domain"/>
    <property type="match status" value="2"/>
</dbReference>
<dbReference type="HOGENOM" id="CLU_024354_0_0_1"/>
<proteinExistence type="predicted"/>
<dbReference type="SMART" id="SM00671">
    <property type="entry name" value="SEL1"/>
    <property type="match status" value="6"/>
</dbReference>
<dbReference type="KEGG" id="tad:TRIADDRAFT_52332"/>
<dbReference type="PANTHER" id="PTHR43628">
    <property type="entry name" value="ACTIVATOR OF C KINASE PROTEIN 1-RELATED"/>
    <property type="match status" value="1"/>
</dbReference>
<dbReference type="OrthoDB" id="2384430at2759"/>
<dbReference type="Proteomes" id="UP000009022">
    <property type="component" value="Unassembled WGS sequence"/>
</dbReference>
<dbReference type="GeneID" id="6750094"/>
<name>B3RI00_TRIAD</name>
<keyword evidence="3" id="KW-1185">Reference proteome</keyword>
<evidence type="ECO:0000313" key="2">
    <source>
        <dbReference type="EMBL" id="EDV29678.1"/>
    </source>
</evidence>
<dbReference type="EMBL" id="DS985241">
    <property type="protein sequence ID" value="EDV29678.1"/>
    <property type="molecule type" value="Genomic_DNA"/>
</dbReference>
<dbReference type="AlphaFoldDB" id="B3RI00"/>
<evidence type="ECO:0000256" key="1">
    <source>
        <dbReference type="SAM" id="MobiDB-lite"/>
    </source>
</evidence>
<dbReference type="SUPFAM" id="SSF81901">
    <property type="entry name" value="HCP-like"/>
    <property type="match status" value="2"/>
</dbReference>
<evidence type="ECO:0000313" key="3">
    <source>
        <dbReference type="Proteomes" id="UP000009022"/>
    </source>
</evidence>
<protein>
    <submittedName>
        <fullName evidence="2">Uncharacterized protein</fullName>
    </submittedName>
</protein>
<dbReference type="Pfam" id="PF08238">
    <property type="entry name" value="Sel1"/>
    <property type="match status" value="6"/>
</dbReference>
<dbReference type="PANTHER" id="PTHR43628:SF1">
    <property type="entry name" value="CHITIN SYNTHASE REGULATORY FACTOR 2-RELATED"/>
    <property type="match status" value="1"/>
</dbReference>
<dbReference type="InterPro" id="IPR006597">
    <property type="entry name" value="Sel1-like"/>
</dbReference>
<dbReference type="GO" id="GO:0036503">
    <property type="term" value="P:ERAD pathway"/>
    <property type="evidence" value="ECO:0000318"/>
    <property type="project" value="GO_Central"/>
</dbReference>
<dbReference type="InterPro" id="IPR011990">
    <property type="entry name" value="TPR-like_helical_dom_sf"/>
</dbReference>
<dbReference type="InterPro" id="IPR052945">
    <property type="entry name" value="Mitotic_Regulator"/>
</dbReference>
<organism evidence="2 3">
    <name type="scientific">Trichoplax adhaerens</name>
    <name type="common">Trichoplax reptans</name>
    <dbReference type="NCBI Taxonomy" id="10228"/>
    <lineage>
        <taxon>Eukaryota</taxon>
        <taxon>Metazoa</taxon>
        <taxon>Placozoa</taxon>
        <taxon>Uniplacotomia</taxon>
        <taxon>Trichoplacea</taxon>
        <taxon>Trichoplacidae</taxon>
        <taxon>Trichoplax</taxon>
    </lineage>
</organism>
<dbReference type="InParanoid" id="B3RI00"/>
<gene>
    <name evidence="2" type="ORF">TRIADDRAFT_52332</name>
</gene>